<comment type="caution">
    <text evidence="2">The sequence shown here is derived from an EMBL/GenBank/DDBJ whole genome shotgun (WGS) entry which is preliminary data.</text>
</comment>
<dbReference type="AlphaFoldDB" id="A0A849AEZ7"/>
<reference evidence="2 3" key="1">
    <citation type="submission" date="2020-05" db="EMBL/GenBank/DDBJ databases">
        <title>Flexivirga sp. ID2601S isolated from air conditioner.</title>
        <authorList>
            <person name="Kim D.H."/>
        </authorList>
    </citation>
    <scope>NUCLEOTIDE SEQUENCE [LARGE SCALE GENOMIC DNA]</scope>
    <source>
        <strain evidence="2 3">ID2601S</strain>
    </source>
</reference>
<evidence type="ECO:0000256" key="1">
    <source>
        <dbReference type="SAM" id="MobiDB-lite"/>
    </source>
</evidence>
<protein>
    <recommendedName>
        <fullName evidence="4">Lipoprotein</fullName>
    </recommendedName>
</protein>
<organism evidence="2 3">
    <name type="scientific">Flexivirga aerilata</name>
    <dbReference type="NCBI Taxonomy" id="1656889"/>
    <lineage>
        <taxon>Bacteria</taxon>
        <taxon>Bacillati</taxon>
        <taxon>Actinomycetota</taxon>
        <taxon>Actinomycetes</taxon>
        <taxon>Micrococcales</taxon>
        <taxon>Dermacoccaceae</taxon>
        <taxon>Flexivirga</taxon>
    </lineage>
</organism>
<dbReference type="RefSeq" id="WP_171151636.1">
    <property type="nucleotide sequence ID" value="NZ_JABENB010000001.1"/>
</dbReference>
<accession>A0A849AEZ7</accession>
<evidence type="ECO:0000313" key="3">
    <source>
        <dbReference type="Proteomes" id="UP000557772"/>
    </source>
</evidence>
<feature type="region of interest" description="Disordered" evidence="1">
    <location>
        <begin position="28"/>
        <end position="56"/>
    </location>
</feature>
<name>A0A849AEZ7_9MICO</name>
<keyword evidence="3" id="KW-1185">Reference proteome</keyword>
<dbReference type="Proteomes" id="UP000557772">
    <property type="component" value="Unassembled WGS sequence"/>
</dbReference>
<evidence type="ECO:0008006" key="4">
    <source>
        <dbReference type="Google" id="ProtNLM"/>
    </source>
</evidence>
<evidence type="ECO:0000313" key="2">
    <source>
        <dbReference type="EMBL" id="NNG38146.1"/>
    </source>
</evidence>
<dbReference type="EMBL" id="JABENB010000001">
    <property type="protein sequence ID" value="NNG38146.1"/>
    <property type="molecule type" value="Genomic_DNA"/>
</dbReference>
<gene>
    <name evidence="2" type="ORF">HJ588_02515</name>
</gene>
<sequence length="318" mass="33830">MFYGGNLTRRSLLTIAGAGSVGALAGCSSSGSKGSSPREAGGGDAASSSGLPTPIQLPNGGREIFPAYRLFGYCGSPAGAALGQLGVGDLADEAEQMMGKVTAWDGGRRVQPVMELISCIVQSAPGADGQYRIRLGDDTIRQWLDVARQHKALLLLNIQPGRATFLDEVKAVERWLREPDVGLALDPEWSVGPGQTPGKVFGHTTGQVLDDVASYVSGLVTEHKLPEKPMVIHVLRRDIVSDESALRPHPGVALVKSVDGIGPMHDKVKAYNAVMAGTPPHIHPGFKLFFQEDGRYGPLMTPDQVLALTPQPEYVLYE</sequence>
<proteinExistence type="predicted"/>